<evidence type="ECO:0000256" key="2">
    <source>
        <dbReference type="SAM" id="MobiDB-lite"/>
    </source>
</evidence>
<dbReference type="AlphaFoldDB" id="A0AAX4JVS5"/>
<feature type="binding site" evidence="1">
    <location>
        <begin position="65"/>
        <end position="68"/>
    </location>
    <ligand>
        <name>substrate</name>
    </ligand>
</feature>
<keyword evidence="4" id="KW-1185">Reference proteome</keyword>
<dbReference type="PANTHER" id="PTHR33254">
    <property type="entry name" value="4-HYDROXY-4-METHYL-2-OXOGLUTARATE ALDOLASE 3-RELATED"/>
    <property type="match status" value="1"/>
</dbReference>
<dbReference type="Proteomes" id="UP001355207">
    <property type="component" value="Chromosome 5"/>
</dbReference>
<proteinExistence type="predicted"/>
<dbReference type="GO" id="GO:0046872">
    <property type="term" value="F:metal ion binding"/>
    <property type="evidence" value="ECO:0007669"/>
    <property type="project" value="UniProtKB-KW"/>
</dbReference>
<dbReference type="Pfam" id="PF03737">
    <property type="entry name" value="RraA-like"/>
    <property type="match status" value="1"/>
</dbReference>
<dbReference type="GO" id="GO:0047443">
    <property type="term" value="F:4-hydroxy-4-methyl-2-oxoglutarate aldolase activity"/>
    <property type="evidence" value="ECO:0007669"/>
    <property type="project" value="TreeGrafter"/>
</dbReference>
<organism evidence="3 4">
    <name type="scientific">Kwoniella dendrophila CBS 6074</name>
    <dbReference type="NCBI Taxonomy" id="1295534"/>
    <lineage>
        <taxon>Eukaryota</taxon>
        <taxon>Fungi</taxon>
        <taxon>Dikarya</taxon>
        <taxon>Basidiomycota</taxon>
        <taxon>Agaricomycotina</taxon>
        <taxon>Tremellomycetes</taxon>
        <taxon>Tremellales</taxon>
        <taxon>Cryptococcaceae</taxon>
        <taxon>Kwoniella</taxon>
    </lineage>
</organism>
<accession>A0AAX4JVS5</accession>
<keyword evidence="1" id="KW-0479">Metal-binding</keyword>
<name>A0AAX4JVS5_9TREE</name>
<evidence type="ECO:0000313" key="4">
    <source>
        <dbReference type="Proteomes" id="UP001355207"/>
    </source>
</evidence>
<feature type="compositionally biased region" description="Polar residues" evidence="2">
    <location>
        <begin position="131"/>
        <end position="140"/>
    </location>
</feature>
<feature type="region of interest" description="Disordered" evidence="2">
    <location>
        <begin position="127"/>
        <end position="147"/>
    </location>
</feature>
<evidence type="ECO:0000256" key="1">
    <source>
        <dbReference type="PIRSR" id="PIRSR605493-1"/>
    </source>
</evidence>
<dbReference type="RefSeq" id="XP_066076162.1">
    <property type="nucleotide sequence ID" value="XM_066220065.1"/>
</dbReference>
<feature type="binding site" evidence="1">
    <location>
        <position position="87"/>
    </location>
    <ligand>
        <name>substrate</name>
    </ligand>
</feature>
<dbReference type="InterPro" id="IPR005493">
    <property type="entry name" value="RraA/RraA-like"/>
</dbReference>
<dbReference type="SUPFAM" id="SSF89562">
    <property type="entry name" value="RraA-like"/>
    <property type="match status" value="1"/>
</dbReference>
<dbReference type="GO" id="GO:0008948">
    <property type="term" value="F:oxaloacetate decarboxylase activity"/>
    <property type="evidence" value="ECO:0007669"/>
    <property type="project" value="TreeGrafter"/>
</dbReference>
<comment type="cofactor">
    <cofactor evidence="1">
        <name>Mg(2+)</name>
        <dbReference type="ChEBI" id="CHEBI:18420"/>
    </cofactor>
</comment>
<dbReference type="CDD" id="cd16841">
    <property type="entry name" value="RraA_family"/>
    <property type="match status" value="1"/>
</dbReference>
<gene>
    <name evidence="3" type="ORF">L201_004323</name>
</gene>
<dbReference type="InterPro" id="IPR036704">
    <property type="entry name" value="RraA/RraA-like_sf"/>
</dbReference>
<evidence type="ECO:0008006" key="5">
    <source>
        <dbReference type="Google" id="ProtNLM"/>
    </source>
</evidence>
<dbReference type="EMBL" id="CP144102">
    <property type="protein sequence ID" value="WWC89399.1"/>
    <property type="molecule type" value="Genomic_DNA"/>
</dbReference>
<reference evidence="3 4" key="1">
    <citation type="submission" date="2024-01" db="EMBL/GenBank/DDBJ databases">
        <title>Comparative genomics of Cryptococcus and Kwoniella reveals pathogenesis evolution and contrasting modes of karyotype evolution via chromosome fusion or intercentromeric recombination.</title>
        <authorList>
            <person name="Coelho M.A."/>
            <person name="David-Palma M."/>
            <person name="Shea T."/>
            <person name="Bowers K."/>
            <person name="McGinley-Smith S."/>
            <person name="Mohammad A.W."/>
            <person name="Gnirke A."/>
            <person name="Yurkov A.M."/>
            <person name="Nowrousian M."/>
            <person name="Sun S."/>
            <person name="Cuomo C.A."/>
            <person name="Heitman J."/>
        </authorList>
    </citation>
    <scope>NUCLEOTIDE SEQUENCE [LARGE SCALE GENOMIC DNA]</scope>
    <source>
        <strain evidence="3 4">CBS 6074</strain>
    </source>
</reference>
<protein>
    <recommendedName>
        <fullName evidence="5">RraA-like protein</fullName>
    </recommendedName>
</protein>
<feature type="binding site" evidence="1">
    <location>
        <position position="88"/>
    </location>
    <ligand>
        <name>Mg(2+)</name>
        <dbReference type="ChEBI" id="CHEBI:18420"/>
    </ligand>
</feature>
<dbReference type="Gene3D" id="3.50.30.40">
    <property type="entry name" value="Ribonuclease E inhibitor RraA/RraA-like"/>
    <property type="match status" value="1"/>
</dbReference>
<keyword evidence="1" id="KW-0460">Magnesium</keyword>
<evidence type="ECO:0000313" key="3">
    <source>
        <dbReference type="EMBL" id="WWC89399.1"/>
    </source>
</evidence>
<dbReference type="GeneID" id="91094993"/>
<sequence>MYSPKNHDDIKLIGRVFTVRLVEQEKPDSEFSNGPKAEQHFVDAAPEGSVILLSPDYVSGAACWGGLMSTAAKAKGIKGAVILGGCRDLKEHRELDFPVFAQYHSTIGQKTFLRPSKYNIPLQIPIPPPFGSSNQNQAAQANKEDDERKTIIEPGDILVGDIDGVMIIPFDKVEQVMKLAKEGRDIDENVRRDLAQGKGVRETMKKWRGT</sequence>
<dbReference type="PANTHER" id="PTHR33254:SF4">
    <property type="entry name" value="4-HYDROXY-4-METHYL-2-OXOGLUTARATE ALDOLASE 3-RELATED"/>
    <property type="match status" value="1"/>
</dbReference>